<gene>
    <name evidence="2" type="primary">LOC113423575</name>
</gene>
<sequence length="74" mass="8652">MQPSNDQRVGELVGVLVDHFRRLKRDFQVTVSDRIPLSQKSRKHFVTVARCDDVTQPDFAKTRDGFVLHWPMSR</sequence>
<reference evidence="2" key="1">
    <citation type="submission" date="2025-08" db="UniProtKB">
        <authorList>
            <consortium name="RefSeq"/>
        </authorList>
    </citation>
    <scope>IDENTIFICATION</scope>
</reference>
<evidence type="ECO:0000313" key="2">
    <source>
        <dbReference type="RefSeq" id="XP_026540819.1"/>
    </source>
</evidence>
<dbReference type="RefSeq" id="XP_026540819.1">
    <property type="nucleotide sequence ID" value="XM_026685034.1"/>
</dbReference>
<dbReference type="GeneID" id="113423575"/>
<dbReference type="Proteomes" id="UP000504612">
    <property type="component" value="Unplaced"/>
</dbReference>
<accession>A0A6J1VLF0</accession>
<dbReference type="AlphaFoldDB" id="A0A6J1VLF0"/>
<evidence type="ECO:0000313" key="1">
    <source>
        <dbReference type="Proteomes" id="UP000504612"/>
    </source>
</evidence>
<proteinExistence type="predicted"/>
<protein>
    <submittedName>
        <fullName evidence="2">Unconventional myosin-Ig-like</fullName>
    </submittedName>
</protein>
<name>A0A6J1VLF0_9SAUR</name>
<keyword evidence="1" id="KW-1185">Reference proteome</keyword>
<dbReference type="KEGG" id="nss:113423575"/>
<organism evidence="1 2">
    <name type="scientific">Notechis scutatus</name>
    <name type="common">mainland tiger snake</name>
    <dbReference type="NCBI Taxonomy" id="8663"/>
    <lineage>
        <taxon>Eukaryota</taxon>
        <taxon>Metazoa</taxon>
        <taxon>Chordata</taxon>
        <taxon>Craniata</taxon>
        <taxon>Vertebrata</taxon>
        <taxon>Euteleostomi</taxon>
        <taxon>Lepidosauria</taxon>
        <taxon>Squamata</taxon>
        <taxon>Bifurcata</taxon>
        <taxon>Unidentata</taxon>
        <taxon>Episquamata</taxon>
        <taxon>Toxicofera</taxon>
        <taxon>Serpentes</taxon>
        <taxon>Colubroidea</taxon>
        <taxon>Elapidae</taxon>
        <taxon>Hydrophiinae</taxon>
        <taxon>Notechis</taxon>
    </lineage>
</organism>